<keyword evidence="3" id="KW-1185">Reference proteome</keyword>
<dbReference type="AlphaFoldDB" id="A0A133U6F4"/>
<evidence type="ECO:0000313" key="3">
    <source>
        <dbReference type="Proteomes" id="UP000070184"/>
    </source>
</evidence>
<evidence type="ECO:0000313" key="2">
    <source>
        <dbReference type="EMBL" id="KXA89761.1"/>
    </source>
</evidence>
<accession>A0A133U6F4</accession>
<feature type="region of interest" description="Disordered" evidence="1">
    <location>
        <begin position="1"/>
        <end position="24"/>
    </location>
</feature>
<proteinExistence type="predicted"/>
<protein>
    <submittedName>
        <fullName evidence="2">Uncharacterized protein</fullName>
    </submittedName>
</protein>
<gene>
    <name evidence="2" type="ORF">AKJ61_02165</name>
</gene>
<name>A0A133U6F4_9EURY</name>
<dbReference type="Proteomes" id="UP000070184">
    <property type="component" value="Unassembled WGS sequence"/>
</dbReference>
<reference evidence="2 3" key="1">
    <citation type="journal article" date="2016" name="Sci. Rep.">
        <title>Metabolic traits of an uncultured archaeal lineage -MSBL1- from brine pools of the Red Sea.</title>
        <authorList>
            <person name="Mwirichia R."/>
            <person name="Alam I."/>
            <person name="Rashid M."/>
            <person name="Vinu M."/>
            <person name="Ba-Alawi W."/>
            <person name="Anthony Kamau A."/>
            <person name="Kamanda Ngugi D."/>
            <person name="Goker M."/>
            <person name="Klenk H.P."/>
            <person name="Bajic V."/>
            <person name="Stingl U."/>
        </authorList>
    </citation>
    <scope>NUCLEOTIDE SEQUENCE [LARGE SCALE GENOMIC DNA]</scope>
    <source>
        <strain evidence="2">SCGC-AAA259B11</strain>
    </source>
</reference>
<dbReference type="EMBL" id="LHXK01000023">
    <property type="protein sequence ID" value="KXA89761.1"/>
    <property type="molecule type" value="Genomic_DNA"/>
</dbReference>
<comment type="caution">
    <text evidence="2">The sequence shown here is derived from an EMBL/GenBank/DDBJ whole genome shotgun (WGS) entry which is preliminary data.</text>
</comment>
<organism evidence="2 3">
    <name type="scientific">candidate division MSBL1 archaeon SCGC-AAA259B11</name>
    <dbReference type="NCBI Taxonomy" id="1698260"/>
    <lineage>
        <taxon>Archaea</taxon>
        <taxon>Methanobacteriati</taxon>
        <taxon>Methanobacteriota</taxon>
        <taxon>candidate division MSBL1</taxon>
    </lineage>
</organism>
<sequence length="162" mass="18402">MEAPSDMKPESSPPERPRPGSFFRNREMISRSLIVAALSGHEVLDEEELSNEITAGPLSMLWDIPKDRIASLMEESFGAVIERIALETVGSGDEMDYERGVELIYEEPPERERFTEEAVRRLREEEKAVWRRKLIDLLRKDLNISKADVEQAVRSAGLSSEG</sequence>
<evidence type="ECO:0000256" key="1">
    <source>
        <dbReference type="SAM" id="MobiDB-lite"/>
    </source>
</evidence>